<keyword evidence="2" id="KW-0732">Signal</keyword>
<evidence type="ECO:0000256" key="2">
    <source>
        <dbReference type="SAM" id="SignalP"/>
    </source>
</evidence>
<organism evidence="3 4">
    <name type="scientific">Mitsuokella multacida</name>
    <dbReference type="NCBI Taxonomy" id="52226"/>
    <lineage>
        <taxon>Bacteria</taxon>
        <taxon>Bacillati</taxon>
        <taxon>Bacillota</taxon>
        <taxon>Negativicutes</taxon>
        <taxon>Selenomonadales</taxon>
        <taxon>Selenomonadaceae</taxon>
        <taxon>Mitsuokella</taxon>
    </lineage>
</organism>
<reference evidence="3 4" key="1">
    <citation type="submission" date="2018-08" db="EMBL/GenBank/DDBJ databases">
        <title>A genome reference for cultivated species of the human gut microbiota.</title>
        <authorList>
            <person name="Zou Y."/>
            <person name="Xue W."/>
            <person name="Luo G."/>
        </authorList>
    </citation>
    <scope>NUCLEOTIDE SEQUENCE [LARGE SCALE GENOMIC DNA]</scope>
    <source>
        <strain evidence="3 4">AM25-21AC</strain>
    </source>
</reference>
<protein>
    <submittedName>
        <fullName evidence="3">Copper amine oxidase</fullName>
    </submittedName>
</protein>
<name>A0A414NUA8_9FIRM</name>
<feature type="compositionally biased region" description="Basic and acidic residues" evidence="1">
    <location>
        <begin position="66"/>
        <end position="75"/>
    </location>
</feature>
<proteinExistence type="predicted"/>
<feature type="chain" id="PRO_5019428825" evidence="2">
    <location>
        <begin position="43"/>
        <end position="458"/>
    </location>
</feature>
<feature type="signal peptide" evidence="2">
    <location>
        <begin position="1"/>
        <end position="42"/>
    </location>
</feature>
<accession>A0A414NUA8</accession>
<gene>
    <name evidence="3" type="ORF">DW674_11265</name>
</gene>
<evidence type="ECO:0000313" key="4">
    <source>
        <dbReference type="Proteomes" id="UP000283442"/>
    </source>
</evidence>
<dbReference type="OrthoDB" id="1675044at2"/>
<comment type="caution">
    <text evidence="3">The sequence shown here is derived from an EMBL/GenBank/DDBJ whole genome shotgun (WGS) entry which is preliminary data.</text>
</comment>
<evidence type="ECO:0000256" key="1">
    <source>
        <dbReference type="SAM" id="MobiDB-lite"/>
    </source>
</evidence>
<dbReference type="Proteomes" id="UP000283442">
    <property type="component" value="Unassembled WGS sequence"/>
</dbReference>
<feature type="region of interest" description="Disordered" evidence="1">
    <location>
        <begin position="64"/>
        <end position="89"/>
    </location>
</feature>
<sequence>MRQFYARRSKRKIAHMKRRKKIAAGLLACLVSGVFFSQNALARHKEAAPAPAAVQQTAQTAVAAAKTDKADAGKKENKRKKAEPAKQQNAAVGIQQKVAEILREHVAQNARKNVLKSHVMKMWPVESKDEGGTLLFSDSPESVTDDGILYQDTVKGEARILYYHLNSSDSDKKVAVVLQSADGQPAIVRVTRGGACYPSPDYLHVGKMTQMAYFEGEAHGDIYIGRGRHRLLQENMDTTILHPGDLVYGVYDFASNRPIKVSVIMYPADANPFEFLEQAHVLPKDEQRLRGTFHGMNRIVTSSQVYDPAVDGTVYFPLADDIHDHYRTGIDATDGSAVTNYGNYGVLYKLQIPVAKDGAVQYYLSPLGGVYAGAMTVERETTRRRMIETPYGRPYFGDATPPESDATQKAREEGLAILTDTTELTDLGAYDGDRPVTFEFSPPGASNLPINIIMMPAE</sequence>
<evidence type="ECO:0000313" key="3">
    <source>
        <dbReference type="EMBL" id="RHF50446.1"/>
    </source>
</evidence>
<dbReference type="AlphaFoldDB" id="A0A414NUA8"/>
<dbReference type="EMBL" id="QRHE01000016">
    <property type="protein sequence ID" value="RHF50446.1"/>
    <property type="molecule type" value="Genomic_DNA"/>
</dbReference>